<evidence type="ECO:0000313" key="1">
    <source>
        <dbReference type="EMBL" id="EDT71346.1"/>
    </source>
</evidence>
<sequence>MQHQLEVFDNVENLGFYLGRMTTDLDPLFFIGDKPIYKFEGWSNGGHVFYRDGYGEIFYLGDDLDNALNEGKLYKLEGNKKVKVTKMPEICANNNIHFKE</sequence>
<proteinExistence type="predicted"/>
<dbReference type="AlphaFoldDB" id="B1V4B4"/>
<protein>
    <submittedName>
        <fullName evidence="1">Uncharacterized protein</fullName>
    </submittedName>
</protein>
<dbReference type="Proteomes" id="UP000003188">
    <property type="component" value="Unassembled WGS sequence"/>
</dbReference>
<organism evidence="1 2">
    <name type="scientific">Clostridium perfringens D str. JGS1721</name>
    <dbReference type="NCBI Taxonomy" id="488537"/>
    <lineage>
        <taxon>Bacteria</taxon>
        <taxon>Bacillati</taxon>
        <taxon>Bacillota</taxon>
        <taxon>Clostridia</taxon>
        <taxon>Eubacteriales</taxon>
        <taxon>Clostridiaceae</taxon>
        <taxon>Clostridium</taxon>
    </lineage>
</organism>
<evidence type="ECO:0000313" key="2">
    <source>
        <dbReference type="Proteomes" id="UP000003188"/>
    </source>
</evidence>
<accession>B1V4B4</accession>
<comment type="caution">
    <text evidence="1">The sequence shown here is derived from an EMBL/GenBank/DDBJ whole genome shotgun (WGS) entry which is preliminary data.</text>
</comment>
<gene>
    <name evidence="1" type="ORF">CJD_1148</name>
</gene>
<name>B1V4B4_CLOPF</name>
<reference evidence="1 2" key="1">
    <citation type="submission" date="2008-03" db="EMBL/GenBank/DDBJ databases">
        <authorList>
            <person name="Paulsen I."/>
            <person name="Sebastian Y."/>
        </authorList>
    </citation>
    <scope>NUCLEOTIDE SEQUENCE [LARGE SCALE GENOMIC DNA]</scope>
    <source>
        <strain evidence="2">D str. JGS1721</strain>
    </source>
</reference>
<dbReference type="EMBL" id="ABOO01000024">
    <property type="protein sequence ID" value="EDT71346.1"/>
    <property type="molecule type" value="Genomic_DNA"/>
</dbReference>